<dbReference type="InterPro" id="IPR051581">
    <property type="entry name" value="Ca-bind"/>
</dbReference>
<dbReference type="KEGG" id="btab:109037831"/>
<dbReference type="GO" id="GO:0005509">
    <property type="term" value="F:calcium ion binding"/>
    <property type="evidence" value="ECO:0007669"/>
    <property type="project" value="InterPro"/>
</dbReference>
<evidence type="ECO:0000313" key="6">
    <source>
        <dbReference type="Proteomes" id="UP001152759"/>
    </source>
</evidence>
<name>A0A9P0F5B3_BEMTA</name>
<keyword evidence="3" id="KW-0106">Calcium</keyword>
<feature type="domain" description="EF-hand" evidence="4">
    <location>
        <begin position="201"/>
        <end position="236"/>
    </location>
</feature>
<protein>
    <recommendedName>
        <fullName evidence="4">EF-hand domain-containing protein</fullName>
    </recommendedName>
</protein>
<dbReference type="PROSITE" id="PS00018">
    <property type="entry name" value="EF_HAND_1"/>
    <property type="match status" value="3"/>
</dbReference>
<dbReference type="PANTHER" id="PTHR34524:SF6">
    <property type="entry name" value="CALCYPHOSINE LIKE"/>
    <property type="match status" value="1"/>
</dbReference>
<dbReference type="Proteomes" id="UP001152759">
    <property type="component" value="Chromosome 5"/>
</dbReference>
<dbReference type="SMART" id="SM00054">
    <property type="entry name" value="EFh"/>
    <property type="match status" value="3"/>
</dbReference>
<reference evidence="5" key="1">
    <citation type="submission" date="2021-12" db="EMBL/GenBank/DDBJ databases">
        <authorList>
            <person name="King R."/>
        </authorList>
    </citation>
    <scope>NUCLEOTIDE SEQUENCE</scope>
</reference>
<dbReference type="CDD" id="cd00051">
    <property type="entry name" value="EFh"/>
    <property type="match status" value="1"/>
</dbReference>
<dbReference type="PANTHER" id="PTHR34524">
    <property type="entry name" value="CALCYPHOSIN"/>
    <property type="match status" value="1"/>
</dbReference>
<accession>A0A9P0F5B3</accession>
<evidence type="ECO:0000259" key="4">
    <source>
        <dbReference type="PROSITE" id="PS50222"/>
    </source>
</evidence>
<dbReference type="AlphaFoldDB" id="A0A9P0F5B3"/>
<feature type="domain" description="EF-hand" evidence="4">
    <location>
        <begin position="129"/>
        <end position="164"/>
    </location>
</feature>
<keyword evidence="6" id="KW-1185">Reference proteome</keyword>
<evidence type="ECO:0000256" key="3">
    <source>
        <dbReference type="ARBA" id="ARBA00022837"/>
    </source>
</evidence>
<proteinExistence type="predicted"/>
<dbReference type="Gene3D" id="1.10.238.10">
    <property type="entry name" value="EF-hand"/>
    <property type="match status" value="2"/>
</dbReference>
<dbReference type="PROSITE" id="PS50222">
    <property type="entry name" value="EF_HAND_2"/>
    <property type="match status" value="3"/>
</dbReference>
<gene>
    <name evidence="5" type="ORF">BEMITA_LOCUS9071</name>
</gene>
<dbReference type="InterPro" id="IPR002048">
    <property type="entry name" value="EF_hand_dom"/>
</dbReference>
<dbReference type="SUPFAM" id="SSF47473">
    <property type="entry name" value="EF-hand"/>
    <property type="match status" value="1"/>
</dbReference>
<dbReference type="InterPro" id="IPR011992">
    <property type="entry name" value="EF-hand-dom_pair"/>
</dbReference>
<dbReference type="EMBL" id="OU963866">
    <property type="protein sequence ID" value="CAH0390339.1"/>
    <property type="molecule type" value="Genomic_DNA"/>
</dbReference>
<evidence type="ECO:0000313" key="5">
    <source>
        <dbReference type="EMBL" id="CAH0390339.1"/>
    </source>
</evidence>
<dbReference type="InterPro" id="IPR018247">
    <property type="entry name" value="EF_Hand_1_Ca_BS"/>
</dbReference>
<keyword evidence="1" id="KW-0479">Metal-binding</keyword>
<evidence type="ECO:0000256" key="1">
    <source>
        <dbReference type="ARBA" id="ARBA00022723"/>
    </source>
</evidence>
<keyword evidence="2" id="KW-0677">Repeat</keyword>
<feature type="domain" description="EF-hand" evidence="4">
    <location>
        <begin position="165"/>
        <end position="200"/>
    </location>
</feature>
<evidence type="ECO:0000256" key="2">
    <source>
        <dbReference type="ARBA" id="ARBA00022737"/>
    </source>
</evidence>
<dbReference type="Pfam" id="PF13499">
    <property type="entry name" value="EF-hand_7"/>
    <property type="match status" value="2"/>
</dbReference>
<sequence>MSINGGRKGTRCAPVPTGSTRGIPAPSLSVTAAPETFNPSCFVPVQVLTASYSAALPSSFLWATCRWILPSVTALLVNCYCSEMTTMFQTPAIAQRQESELKSQARRQAMQTPDPLEKLRLLCLARGSDGILALGRIFRRLDEDGNKMLSREEFHEGIQITDAGLSEDQVNEIFNRFDEDQSGTISVTEFLLAVRPPMSAQRQRVVREAFSKMDRSGDGKITVDDIRSVYSVKAHPRYLSGEQSEEQILNTFLHNFEKGRKDGMVTEEEFLNYYAGLSASIENDAYFDLMIRQAYQI</sequence>
<organism evidence="5 6">
    <name type="scientific">Bemisia tabaci</name>
    <name type="common">Sweetpotato whitefly</name>
    <name type="synonym">Aleurodes tabaci</name>
    <dbReference type="NCBI Taxonomy" id="7038"/>
    <lineage>
        <taxon>Eukaryota</taxon>
        <taxon>Metazoa</taxon>
        <taxon>Ecdysozoa</taxon>
        <taxon>Arthropoda</taxon>
        <taxon>Hexapoda</taxon>
        <taxon>Insecta</taxon>
        <taxon>Pterygota</taxon>
        <taxon>Neoptera</taxon>
        <taxon>Paraneoptera</taxon>
        <taxon>Hemiptera</taxon>
        <taxon>Sternorrhyncha</taxon>
        <taxon>Aleyrodoidea</taxon>
        <taxon>Aleyrodidae</taxon>
        <taxon>Aleyrodinae</taxon>
        <taxon>Bemisia</taxon>
    </lineage>
</organism>